<dbReference type="Proteomes" id="UP000037046">
    <property type="component" value="Unassembled WGS sequence"/>
</dbReference>
<dbReference type="EMBL" id="LGVV01000044">
    <property type="protein sequence ID" value="KNX40660.1"/>
    <property type="molecule type" value="Genomic_DNA"/>
</dbReference>
<comment type="caution">
    <text evidence="1">The sequence shown here is derived from an EMBL/GenBank/DDBJ whole genome shotgun (WGS) entry which is preliminary data.</text>
</comment>
<dbReference type="AlphaFoldDB" id="A0A0L6CSL9"/>
<gene>
    <name evidence="1" type="ORF">ROTO_27910</name>
</gene>
<sequence>MKAGKFCEIAYSICEGHATGTFASAPSKPKSMFHDCQKLEQHNKTKGRSTCIQVPRVLIGLYELRNNRAIGHVSSEIDPNHVDAEFFLRGMKWVMAEFIRYFSNKPVDESRALVEAVTARTMPIVWHSGDTRRVLDLSKSADEKVLILTYAEPGPVAVADLLRWSKYSNGSRMRKDVLKKLHKKAWVHFDAKADTVQVLPPGQKHVEQNGLLGM</sequence>
<keyword evidence="2" id="KW-1185">Reference proteome</keyword>
<reference evidence="2" key="1">
    <citation type="submission" date="2015-07" db="EMBL/GenBank/DDBJ databases">
        <title>Draft Genome Sequence of Roseovarius tolerans EL-164, a producer of N-Acylated Alanine Methyl Esters (NAMEs).</title>
        <authorList>
            <person name="Voget S."/>
            <person name="Bruns H."/>
            <person name="Wagner-Doebler I."/>
            <person name="Schulz S."/>
            <person name="Daniel R."/>
        </authorList>
    </citation>
    <scope>NUCLEOTIDE SEQUENCE [LARGE SCALE GENOMIC DNA]</scope>
    <source>
        <strain evidence="2">EL-164</strain>
    </source>
</reference>
<protein>
    <submittedName>
        <fullName evidence="1">Uncharacterized protein</fullName>
    </submittedName>
</protein>
<name>A0A0L6CSL9_9RHOB</name>
<accession>A0A0L6CSL9</accession>
<dbReference type="RefSeq" id="WP_050663642.1">
    <property type="nucleotide sequence ID" value="NZ_CP118494.1"/>
</dbReference>
<dbReference type="OrthoDB" id="494805at2"/>
<evidence type="ECO:0000313" key="1">
    <source>
        <dbReference type="EMBL" id="KNX40660.1"/>
    </source>
</evidence>
<dbReference type="PATRIC" id="fig|74031.6.peg.2842"/>
<evidence type="ECO:0000313" key="2">
    <source>
        <dbReference type="Proteomes" id="UP000037046"/>
    </source>
</evidence>
<proteinExistence type="predicted"/>
<organism evidence="1 2">
    <name type="scientific">Roseovarius tolerans</name>
    <dbReference type="NCBI Taxonomy" id="74031"/>
    <lineage>
        <taxon>Bacteria</taxon>
        <taxon>Pseudomonadati</taxon>
        <taxon>Pseudomonadota</taxon>
        <taxon>Alphaproteobacteria</taxon>
        <taxon>Rhodobacterales</taxon>
        <taxon>Roseobacteraceae</taxon>
        <taxon>Roseovarius</taxon>
    </lineage>
</organism>